<dbReference type="Proteomes" id="UP000673383">
    <property type="component" value="Unassembled WGS sequence"/>
</dbReference>
<dbReference type="EMBL" id="JAFICZ010000001">
    <property type="protein sequence ID" value="MBP1299716.1"/>
    <property type="molecule type" value="Genomic_DNA"/>
</dbReference>
<dbReference type="Pfam" id="PF02371">
    <property type="entry name" value="Transposase_20"/>
    <property type="match status" value="1"/>
</dbReference>
<dbReference type="PANTHER" id="PTHR33055:SF3">
    <property type="entry name" value="PUTATIVE TRANSPOSASE FOR IS117-RELATED"/>
    <property type="match status" value="1"/>
</dbReference>
<dbReference type="AlphaFoldDB" id="A0A8I1YHA1"/>
<gene>
    <name evidence="2" type="ORF">JOH49_000037</name>
    <name evidence="3" type="ORF">JOH49_009469</name>
</gene>
<proteinExistence type="predicted"/>
<reference evidence="3" key="1">
    <citation type="submission" date="2021-02" db="EMBL/GenBank/DDBJ databases">
        <title>Genomic Encyclopedia of Type Strains, Phase IV (KMG-V): Genome sequencing to study the core and pangenomes of soil and plant-associated prokaryotes.</title>
        <authorList>
            <person name="Whitman W."/>
        </authorList>
    </citation>
    <scope>NUCLEOTIDE SEQUENCE</scope>
    <source>
        <strain evidence="3">USDA 406</strain>
    </source>
</reference>
<accession>A0A8I1YHA1</accession>
<dbReference type="GO" id="GO:0003677">
    <property type="term" value="F:DNA binding"/>
    <property type="evidence" value="ECO:0007669"/>
    <property type="project" value="InterPro"/>
</dbReference>
<protein>
    <submittedName>
        <fullName evidence="3">Transposase</fullName>
    </submittedName>
</protein>
<evidence type="ECO:0000259" key="1">
    <source>
        <dbReference type="Pfam" id="PF02371"/>
    </source>
</evidence>
<dbReference type="NCBIfam" id="NF033542">
    <property type="entry name" value="transpos_IS110"/>
    <property type="match status" value="1"/>
</dbReference>
<dbReference type="EMBL" id="JAFICZ010000001">
    <property type="protein sequence ID" value="MBP1290284.1"/>
    <property type="molecule type" value="Genomic_DNA"/>
</dbReference>
<organism evidence="3 4">
    <name type="scientific">Bradyrhizobium elkanii</name>
    <dbReference type="NCBI Taxonomy" id="29448"/>
    <lineage>
        <taxon>Bacteria</taxon>
        <taxon>Pseudomonadati</taxon>
        <taxon>Pseudomonadota</taxon>
        <taxon>Alphaproteobacteria</taxon>
        <taxon>Hyphomicrobiales</taxon>
        <taxon>Nitrobacteraceae</taxon>
        <taxon>Bradyrhizobium</taxon>
    </lineage>
</organism>
<comment type="caution">
    <text evidence="3">The sequence shown here is derived from an EMBL/GenBank/DDBJ whole genome shotgun (WGS) entry which is preliminary data.</text>
</comment>
<evidence type="ECO:0000313" key="2">
    <source>
        <dbReference type="EMBL" id="MBP1290284.1"/>
    </source>
</evidence>
<evidence type="ECO:0000313" key="4">
    <source>
        <dbReference type="Proteomes" id="UP000673383"/>
    </source>
</evidence>
<dbReference type="GO" id="GO:0006313">
    <property type="term" value="P:DNA transposition"/>
    <property type="evidence" value="ECO:0007669"/>
    <property type="project" value="InterPro"/>
</dbReference>
<dbReference type="PANTHER" id="PTHR33055">
    <property type="entry name" value="TRANSPOSASE FOR INSERTION SEQUENCE ELEMENT IS1111A"/>
    <property type="match status" value="1"/>
</dbReference>
<evidence type="ECO:0000313" key="3">
    <source>
        <dbReference type="EMBL" id="MBP1299716.1"/>
    </source>
</evidence>
<dbReference type="InterPro" id="IPR003346">
    <property type="entry name" value="Transposase_20"/>
</dbReference>
<sequence>MDNVISHGTTDRIKSTCFMAIELSKAKWLVGMLTPLSDKISLRSIPCGAVQSLIEIIDRTLDKVLRATGQPARIVSCYEAGYDGFWLHRVLDAHGVTNHVIDAGSLLVSRKARRAKTDRLDAEKLVRVLVAFWRGEPKVCSVVQPPSIDEEDAKRQHREREFLMKERVQHIGRIKGLLATQGVYEFQPSRRDWQSRLAKLITGDGRPLPPRLAAEIDRHCRRLATVNAMLKEIDEERDAEVKKAAPLAPCGSEAQRLAQLKGIGSQIATVLATEVFYRRFKNRRGLGSYLGLTPSPFQSGGMDREQGITKAGNPRARTISIELAWLWLRYQPQSTLARWFHERTNGLKGRIRRIIIVAVARKLMIALWRYLETGLVPDNAELKA</sequence>
<dbReference type="GO" id="GO:0004803">
    <property type="term" value="F:transposase activity"/>
    <property type="evidence" value="ECO:0007669"/>
    <property type="project" value="InterPro"/>
</dbReference>
<feature type="domain" description="Transposase IS116/IS110/IS902 C-terminal" evidence="1">
    <location>
        <begin position="254"/>
        <end position="334"/>
    </location>
</feature>
<name>A0A8I1YHA1_BRAEL</name>
<dbReference type="InterPro" id="IPR047650">
    <property type="entry name" value="Transpos_IS110"/>
</dbReference>